<accession>A0ACC2TFR9</accession>
<keyword evidence="2" id="KW-1185">Reference proteome</keyword>
<evidence type="ECO:0000313" key="2">
    <source>
        <dbReference type="Proteomes" id="UP001165960"/>
    </source>
</evidence>
<name>A0ACC2TFR9_9FUNG</name>
<reference evidence="1" key="1">
    <citation type="submission" date="2022-04" db="EMBL/GenBank/DDBJ databases">
        <title>Genome of the entomopathogenic fungus Entomophthora muscae.</title>
        <authorList>
            <person name="Elya C."/>
            <person name="Lovett B.R."/>
            <person name="Lee E."/>
            <person name="Macias A.M."/>
            <person name="Hajek A.E."/>
            <person name="De Bivort B.L."/>
            <person name="Kasson M.T."/>
            <person name="De Fine Licht H.H."/>
            <person name="Stajich J.E."/>
        </authorList>
    </citation>
    <scope>NUCLEOTIDE SEQUENCE</scope>
    <source>
        <strain evidence="1">Berkeley</strain>
    </source>
</reference>
<gene>
    <name evidence="1" type="ORF">DSO57_1016179</name>
</gene>
<evidence type="ECO:0000313" key="1">
    <source>
        <dbReference type="EMBL" id="KAJ9073468.1"/>
    </source>
</evidence>
<protein>
    <submittedName>
        <fullName evidence="1">Uncharacterized protein</fullName>
    </submittedName>
</protein>
<proteinExistence type="predicted"/>
<comment type="caution">
    <text evidence="1">The sequence shown here is derived from an EMBL/GenBank/DDBJ whole genome shotgun (WGS) entry which is preliminary data.</text>
</comment>
<organism evidence="1 2">
    <name type="scientific">Entomophthora muscae</name>
    <dbReference type="NCBI Taxonomy" id="34485"/>
    <lineage>
        <taxon>Eukaryota</taxon>
        <taxon>Fungi</taxon>
        <taxon>Fungi incertae sedis</taxon>
        <taxon>Zoopagomycota</taxon>
        <taxon>Entomophthoromycotina</taxon>
        <taxon>Entomophthoromycetes</taxon>
        <taxon>Entomophthorales</taxon>
        <taxon>Entomophthoraceae</taxon>
        <taxon>Entomophthora</taxon>
    </lineage>
</organism>
<dbReference type="EMBL" id="QTSX02002905">
    <property type="protein sequence ID" value="KAJ9073468.1"/>
    <property type="molecule type" value="Genomic_DNA"/>
</dbReference>
<dbReference type="Proteomes" id="UP001165960">
    <property type="component" value="Unassembled WGS sequence"/>
</dbReference>
<sequence>MVKFMLLPEFILEEIFKYLDPRSLVELRRTCQSLHQIALPLLFRIHKLESSREPEYKEFLERRGKFFRGLIVEYSEHIPELRYSGLHLSSTFPNLRSISFGEDISKHCGYEELTKECLSLTKLRHVTILDSDEKLFSQLTPVFNNLNSLYLYNPPDDPMKFLQSCPSLKSLSIPIYSFDPQLLFKLKTESTNTEIIVVLDDVNGLISSTPRSNGLYYWIQYDSVFTSYLFRIPFHQAINNKSLFERYQLTTCFPGCFSYSASKEDITEIVSQPNLVDHCTIYKFANYYEENKKANYLLKDMPSLELDLTYYGGGLQLQKEPFRTTSLSLKVGCDKFSNFFRQNFEYFPNLQHFYIRNQFIAEMLPLKANCFPKLVHFYSEVPQLSIFWPELFKAAPNLLFIHSDIICEEIFDLLKKKPSLQVIPYRNIWDNSALNDVTGFNSSLDL</sequence>